<keyword evidence="6 15" id="KW-0349">Heme</keyword>
<dbReference type="PANTHER" id="PTHR24292:SF54">
    <property type="entry name" value="CYP9F3-RELATED"/>
    <property type="match status" value="1"/>
</dbReference>
<organism evidence="17 18">
    <name type="scientific">Trichoplusia ni</name>
    <name type="common">Cabbage looper</name>
    <dbReference type="NCBI Taxonomy" id="7111"/>
    <lineage>
        <taxon>Eukaryota</taxon>
        <taxon>Metazoa</taxon>
        <taxon>Ecdysozoa</taxon>
        <taxon>Arthropoda</taxon>
        <taxon>Hexapoda</taxon>
        <taxon>Insecta</taxon>
        <taxon>Pterygota</taxon>
        <taxon>Neoptera</taxon>
        <taxon>Endopterygota</taxon>
        <taxon>Lepidoptera</taxon>
        <taxon>Glossata</taxon>
        <taxon>Ditrysia</taxon>
        <taxon>Noctuoidea</taxon>
        <taxon>Noctuidae</taxon>
        <taxon>Plusiinae</taxon>
        <taxon>Trichoplusia</taxon>
    </lineage>
</organism>
<dbReference type="PANTHER" id="PTHR24292">
    <property type="entry name" value="CYTOCHROME P450"/>
    <property type="match status" value="1"/>
</dbReference>
<keyword evidence="11 15" id="KW-0408">Iron</keyword>
<comment type="catalytic activity">
    <reaction evidence="14">
        <text>an organic molecule + reduced [NADPH--hemoprotein reductase] + O2 = an alcohol + oxidized [NADPH--hemoprotein reductase] + H2O + H(+)</text>
        <dbReference type="Rhea" id="RHEA:17149"/>
        <dbReference type="Rhea" id="RHEA-COMP:11964"/>
        <dbReference type="Rhea" id="RHEA-COMP:11965"/>
        <dbReference type="ChEBI" id="CHEBI:15377"/>
        <dbReference type="ChEBI" id="CHEBI:15378"/>
        <dbReference type="ChEBI" id="CHEBI:15379"/>
        <dbReference type="ChEBI" id="CHEBI:30879"/>
        <dbReference type="ChEBI" id="CHEBI:57618"/>
        <dbReference type="ChEBI" id="CHEBI:58210"/>
        <dbReference type="ChEBI" id="CHEBI:142491"/>
        <dbReference type="EC" id="1.14.14.1"/>
    </reaction>
</comment>
<dbReference type="AlphaFoldDB" id="A0A7E5VLT6"/>
<evidence type="ECO:0000256" key="11">
    <source>
        <dbReference type="ARBA" id="ARBA00023004"/>
    </source>
</evidence>
<dbReference type="KEGG" id="tnl:113494857"/>
<evidence type="ECO:0000256" key="6">
    <source>
        <dbReference type="ARBA" id="ARBA00022617"/>
    </source>
</evidence>
<gene>
    <name evidence="18" type="primary">LOC113494857</name>
</gene>
<dbReference type="InterPro" id="IPR017972">
    <property type="entry name" value="Cyt_P450_CS"/>
</dbReference>
<evidence type="ECO:0000256" key="8">
    <source>
        <dbReference type="ARBA" id="ARBA00022824"/>
    </source>
</evidence>
<evidence type="ECO:0000256" key="15">
    <source>
        <dbReference type="PIRSR" id="PIRSR602401-1"/>
    </source>
</evidence>
<dbReference type="Gene3D" id="1.10.630.10">
    <property type="entry name" value="Cytochrome P450"/>
    <property type="match status" value="1"/>
</dbReference>
<dbReference type="FunFam" id="1.10.630.10:FF:000042">
    <property type="entry name" value="Cytochrome P450"/>
    <property type="match status" value="1"/>
</dbReference>
<evidence type="ECO:0000256" key="10">
    <source>
        <dbReference type="ARBA" id="ARBA00023002"/>
    </source>
</evidence>
<dbReference type="Proteomes" id="UP000322000">
    <property type="component" value="Chromosome 6"/>
</dbReference>
<dbReference type="RefSeq" id="XP_026729161.1">
    <property type="nucleotide sequence ID" value="XM_026873360.1"/>
</dbReference>
<accession>A0A7E5VLT6</accession>
<dbReference type="GO" id="GO:0005789">
    <property type="term" value="C:endoplasmic reticulum membrane"/>
    <property type="evidence" value="ECO:0007669"/>
    <property type="project" value="UniProtKB-SubCell"/>
</dbReference>
<sequence>MIFYLLGAVVCLLLGQYLLQTSRFRRYGVKYVTPVPFFGNMAKILLRIKPNSELLIELYNKFSTERFYGRFELLSPVVEIRDLELVKKIAVKDFDNFPDRRKANADFDIGIVRSVAMLTGQDWKDMRSTLSPAFTSSKIRLMVPFMVEVGDQMLMALKEKVKNSKTSKIDINCKDLTARYANDVIATCAFGLKVNSHTDTNNEFFSNGKVLSTFSLRDNIIFMLSSSLPFVAKLFEFDSAKADRFFSKIFAHTIKDRQAENFIRPDLIHLLVEANKGKLTHEDTKSDESVGFATVEESSIGRKQVNKVWSEKDLVAQAVVFFIAGFETISSGMTFLMYEMGRNPDIQERLVQEIMETDAKNGGKLDFDSIQKMVYLDMVITEVLRLWPPVVNLDRLCVKDYNIGKPNKTADKDFIVPKGSIVSIPSFAVHRDPTYYPNPEQFDPERFSDDNKHKIPPFAYMPFGVGPRNCIGSRFALCEMKIMTYQIMKHFMISPCAKTIIPPVLATDNMNVKIRGGDWMAFECRE</sequence>
<comment type="subcellular location">
    <subcellularLocation>
        <location evidence="3">Endoplasmic reticulum membrane</location>
        <topology evidence="3">Peripheral membrane protein</topology>
    </subcellularLocation>
    <subcellularLocation>
        <location evidence="2">Microsome membrane</location>
        <topology evidence="2">Peripheral membrane protein</topology>
    </subcellularLocation>
</comment>
<keyword evidence="8" id="KW-0256">Endoplasmic reticulum</keyword>
<keyword evidence="12 16" id="KW-0503">Monooxygenase</keyword>
<proteinExistence type="inferred from homology"/>
<evidence type="ECO:0000313" key="18">
    <source>
        <dbReference type="RefSeq" id="XP_026729161.1"/>
    </source>
</evidence>
<evidence type="ECO:0000313" key="17">
    <source>
        <dbReference type="Proteomes" id="UP000322000"/>
    </source>
</evidence>
<evidence type="ECO:0000256" key="16">
    <source>
        <dbReference type="RuleBase" id="RU000461"/>
    </source>
</evidence>
<evidence type="ECO:0000256" key="3">
    <source>
        <dbReference type="ARBA" id="ARBA00004406"/>
    </source>
</evidence>
<dbReference type="InParanoid" id="A0A7E5VLT6"/>
<dbReference type="FunCoup" id="A0A7E5VLT6">
    <property type="interactions" value="60"/>
</dbReference>
<dbReference type="GO" id="GO:0005506">
    <property type="term" value="F:iron ion binding"/>
    <property type="evidence" value="ECO:0007669"/>
    <property type="project" value="InterPro"/>
</dbReference>
<dbReference type="PRINTS" id="PR00385">
    <property type="entry name" value="P450"/>
</dbReference>
<evidence type="ECO:0000256" key="7">
    <source>
        <dbReference type="ARBA" id="ARBA00022723"/>
    </source>
</evidence>
<dbReference type="GO" id="GO:0016712">
    <property type="term" value="F:oxidoreductase activity, acting on paired donors, with incorporation or reduction of molecular oxygen, reduced flavin or flavoprotein as one donor, and incorporation of one atom of oxygen"/>
    <property type="evidence" value="ECO:0007669"/>
    <property type="project" value="UniProtKB-EC"/>
</dbReference>
<dbReference type="InterPro" id="IPR001128">
    <property type="entry name" value="Cyt_P450"/>
</dbReference>
<keyword evidence="10 16" id="KW-0560">Oxidoreductase</keyword>
<dbReference type="PRINTS" id="PR00463">
    <property type="entry name" value="EP450I"/>
</dbReference>
<dbReference type="CDD" id="cd11056">
    <property type="entry name" value="CYP6-like"/>
    <property type="match status" value="1"/>
</dbReference>
<comment type="similarity">
    <text evidence="4 16">Belongs to the cytochrome P450 family.</text>
</comment>
<dbReference type="InterPro" id="IPR036396">
    <property type="entry name" value="Cyt_P450_sf"/>
</dbReference>
<evidence type="ECO:0000256" key="9">
    <source>
        <dbReference type="ARBA" id="ARBA00022848"/>
    </source>
</evidence>
<evidence type="ECO:0000256" key="2">
    <source>
        <dbReference type="ARBA" id="ARBA00004174"/>
    </source>
</evidence>
<dbReference type="SUPFAM" id="SSF48264">
    <property type="entry name" value="Cytochrome P450"/>
    <property type="match status" value="1"/>
</dbReference>
<dbReference type="GeneID" id="113494857"/>
<evidence type="ECO:0000256" key="12">
    <source>
        <dbReference type="ARBA" id="ARBA00023033"/>
    </source>
</evidence>
<dbReference type="GO" id="GO:0020037">
    <property type="term" value="F:heme binding"/>
    <property type="evidence" value="ECO:0007669"/>
    <property type="project" value="InterPro"/>
</dbReference>
<keyword evidence="13" id="KW-0472">Membrane</keyword>
<dbReference type="PROSITE" id="PS00086">
    <property type="entry name" value="CYTOCHROME_P450"/>
    <property type="match status" value="1"/>
</dbReference>
<protein>
    <recommendedName>
        <fullName evidence="5">unspecific monooxygenase</fullName>
        <ecNumber evidence="5">1.14.14.1</ecNumber>
    </recommendedName>
</protein>
<comment type="cofactor">
    <cofactor evidence="1 15">
        <name>heme</name>
        <dbReference type="ChEBI" id="CHEBI:30413"/>
    </cofactor>
</comment>
<dbReference type="OrthoDB" id="2789670at2759"/>
<reference evidence="18" key="1">
    <citation type="submission" date="2025-08" db="UniProtKB">
        <authorList>
            <consortium name="RefSeq"/>
        </authorList>
    </citation>
    <scope>IDENTIFICATION</scope>
</reference>
<evidence type="ECO:0000256" key="5">
    <source>
        <dbReference type="ARBA" id="ARBA00012109"/>
    </source>
</evidence>
<keyword evidence="7 15" id="KW-0479">Metal-binding</keyword>
<evidence type="ECO:0000256" key="14">
    <source>
        <dbReference type="ARBA" id="ARBA00047827"/>
    </source>
</evidence>
<dbReference type="Pfam" id="PF00067">
    <property type="entry name" value="p450"/>
    <property type="match status" value="1"/>
</dbReference>
<evidence type="ECO:0000256" key="1">
    <source>
        <dbReference type="ARBA" id="ARBA00001971"/>
    </source>
</evidence>
<feature type="binding site" description="axial binding residue" evidence="15">
    <location>
        <position position="470"/>
    </location>
    <ligand>
        <name>heme</name>
        <dbReference type="ChEBI" id="CHEBI:30413"/>
    </ligand>
    <ligandPart>
        <name>Fe</name>
        <dbReference type="ChEBI" id="CHEBI:18248"/>
    </ligandPart>
</feature>
<name>A0A7E5VLT6_TRINI</name>
<dbReference type="InterPro" id="IPR050476">
    <property type="entry name" value="Insect_CytP450_Detox"/>
</dbReference>
<evidence type="ECO:0000256" key="4">
    <source>
        <dbReference type="ARBA" id="ARBA00010617"/>
    </source>
</evidence>
<keyword evidence="9" id="KW-0492">Microsome</keyword>
<dbReference type="EC" id="1.14.14.1" evidence="5"/>
<keyword evidence="17" id="KW-1185">Reference proteome</keyword>
<evidence type="ECO:0000256" key="13">
    <source>
        <dbReference type="ARBA" id="ARBA00023136"/>
    </source>
</evidence>
<dbReference type="InterPro" id="IPR002401">
    <property type="entry name" value="Cyt_P450_E_grp-I"/>
</dbReference>